<name>A0A2U8Q181_9BRAD</name>
<dbReference type="EMBL" id="CP029426">
    <property type="protein sequence ID" value="AWM03843.1"/>
    <property type="molecule type" value="Genomic_DNA"/>
</dbReference>
<dbReference type="Proteomes" id="UP000215884">
    <property type="component" value="Chromosome"/>
</dbReference>
<sequence length="103" mass="11526">MPGWRLRGRCREPAERASHSAVMPRLGRGIQNAAASRFISAASGILDHRFAGDDTIRAVRAFALTPATRSSHRRNRRACCRWRPITARLLSAIARRAVAPPRW</sequence>
<gene>
    <name evidence="1" type="ORF">CIT40_30000</name>
</gene>
<reference evidence="1 2" key="2">
    <citation type="journal article" date="2019" name="Int. J. Syst. Evol. Microbiol.">
        <title>Description and complete genome sequence of Bradyrhizobium amphicarpaeae sp. nov., harbouring photosystem and nitrogen-fixation genes.</title>
        <authorList>
            <person name="Bromfield E.S.P."/>
            <person name="Cloutier S."/>
            <person name="Nguyen H.D.T."/>
        </authorList>
    </citation>
    <scope>NUCLEOTIDE SEQUENCE [LARGE SCALE GENOMIC DNA]</scope>
    <source>
        <strain evidence="1 2">39S1MB</strain>
    </source>
</reference>
<evidence type="ECO:0000313" key="2">
    <source>
        <dbReference type="Proteomes" id="UP000215884"/>
    </source>
</evidence>
<reference evidence="1 2" key="1">
    <citation type="journal article" date="2017" name="Syst. Appl. Microbiol.">
        <title>Soybeans inoculated with root zone soils of Canadian native legumes harbour diverse and novel Bradyrhizobium spp. that possess agricultural potential.</title>
        <authorList>
            <person name="Bromfield E.S.P."/>
            <person name="Cloutier S."/>
            <person name="Tambong J.T."/>
            <person name="Tran Thi T.V."/>
        </authorList>
    </citation>
    <scope>NUCLEOTIDE SEQUENCE [LARGE SCALE GENOMIC DNA]</scope>
    <source>
        <strain evidence="1 2">39S1MB</strain>
    </source>
</reference>
<accession>A0A2U8Q181</accession>
<keyword evidence="2" id="KW-1185">Reference proteome</keyword>
<proteinExistence type="predicted"/>
<protein>
    <submittedName>
        <fullName evidence="1">Uncharacterized protein</fullName>
    </submittedName>
</protein>
<organism evidence="1 2">
    <name type="scientific">Bradyrhizobium amphicarpaeae</name>
    <dbReference type="NCBI Taxonomy" id="1404768"/>
    <lineage>
        <taxon>Bacteria</taxon>
        <taxon>Pseudomonadati</taxon>
        <taxon>Pseudomonadota</taxon>
        <taxon>Alphaproteobacteria</taxon>
        <taxon>Hyphomicrobiales</taxon>
        <taxon>Nitrobacteraceae</taxon>
        <taxon>Bradyrhizobium</taxon>
    </lineage>
</organism>
<evidence type="ECO:0000313" key="1">
    <source>
        <dbReference type="EMBL" id="AWM03843.1"/>
    </source>
</evidence>
<dbReference type="AlphaFoldDB" id="A0A2U8Q181"/>